<organism evidence="13 14">
    <name type="scientific">Furfurilactobacillus siliginis</name>
    <dbReference type="NCBI Taxonomy" id="348151"/>
    <lineage>
        <taxon>Bacteria</taxon>
        <taxon>Bacillati</taxon>
        <taxon>Bacillota</taxon>
        <taxon>Bacilli</taxon>
        <taxon>Lactobacillales</taxon>
        <taxon>Lactobacillaceae</taxon>
        <taxon>Furfurilactobacillus</taxon>
    </lineage>
</organism>
<evidence type="ECO:0000256" key="4">
    <source>
        <dbReference type="ARBA" id="ARBA00012030"/>
    </source>
</evidence>
<dbReference type="PANTHER" id="PTHR11264">
    <property type="entry name" value="URACIL-DNA GLYCOSYLASE"/>
    <property type="match status" value="1"/>
</dbReference>
<protein>
    <recommendedName>
        <fullName evidence="5 9">Uracil-DNA glycosylase</fullName>
        <shortName evidence="9">UDG</shortName>
        <ecNumber evidence="4 9">3.2.2.27</ecNumber>
    </recommendedName>
</protein>
<evidence type="ECO:0000259" key="12">
    <source>
        <dbReference type="SMART" id="SM00986"/>
    </source>
</evidence>
<dbReference type="SMART" id="SM00987">
    <property type="entry name" value="UreE_C"/>
    <property type="match status" value="1"/>
</dbReference>
<dbReference type="Pfam" id="PF03167">
    <property type="entry name" value="UDG"/>
    <property type="match status" value="1"/>
</dbReference>
<dbReference type="NCBIfam" id="NF003592">
    <property type="entry name" value="PRK05254.1-5"/>
    <property type="match status" value="1"/>
</dbReference>
<dbReference type="CDD" id="cd10027">
    <property type="entry name" value="UDG-F1-like"/>
    <property type="match status" value="1"/>
</dbReference>
<dbReference type="NCBIfam" id="TIGR00628">
    <property type="entry name" value="ung"/>
    <property type="match status" value="1"/>
</dbReference>
<proteinExistence type="inferred from homology"/>
<dbReference type="EC" id="3.2.2.27" evidence="4 9"/>
<comment type="caution">
    <text evidence="13">The sequence shown here is derived from an EMBL/GenBank/DDBJ whole genome shotgun (WGS) entry which is preliminary data.</text>
</comment>
<evidence type="ECO:0000256" key="11">
    <source>
        <dbReference type="RuleBase" id="RU003780"/>
    </source>
</evidence>
<keyword evidence="8 9" id="KW-0234">DNA repair</keyword>
<dbReference type="PANTHER" id="PTHR11264:SF0">
    <property type="entry name" value="URACIL-DNA GLYCOSYLASE"/>
    <property type="match status" value="1"/>
</dbReference>
<evidence type="ECO:0000256" key="2">
    <source>
        <dbReference type="ARBA" id="ARBA00002631"/>
    </source>
</evidence>
<dbReference type="GO" id="GO:0004844">
    <property type="term" value="F:uracil DNA N-glycosylase activity"/>
    <property type="evidence" value="ECO:0007669"/>
    <property type="project" value="UniProtKB-UniRule"/>
</dbReference>
<dbReference type="InterPro" id="IPR018085">
    <property type="entry name" value="Ura-DNA_Glyclase_AS"/>
</dbReference>
<keyword evidence="9" id="KW-0963">Cytoplasm</keyword>
<dbReference type="InterPro" id="IPR036895">
    <property type="entry name" value="Uracil-DNA_glycosylase-like_sf"/>
</dbReference>
<dbReference type="FunFam" id="3.40.470.10:FF:000001">
    <property type="entry name" value="Uracil-DNA glycosylase"/>
    <property type="match status" value="1"/>
</dbReference>
<dbReference type="AlphaFoldDB" id="A0A510VRX5"/>
<feature type="active site" description="Proton acceptor" evidence="9 10">
    <location>
        <position position="89"/>
    </location>
</feature>
<dbReference type="NCBIfam" id="NF003588">
    <property type="entry name" value="PRK05254.1-1"/>
    <property type="match status" value="1"/>
</dbReference>
<sequence>MLKVCSCECILSDDSATINLEVLGMKPFIHNDWWPVLQPEFEQAYYQELHNFLKQEYQTETIYPDMQHIFTAFDWTPFADVKVVILGQDPYHGPHQAFGLSFAVMPDVQVPPSLKNIYKELDSDLGIAPVNHGFLKRWAQQGVLLLNSVLTVRDGQAFSHANKGWEHLTDVAIQKLSEREEPVVFILWGRAARDKIKLIDLSKNIVLQSPHPSPLSAHRGFFGSKPFSKTNDALIAMGEEPIDWQLPEHVSMSDLD</sequence>
<evidence type="ECO:0000313" key="13">
    <source>
        <dbReference type="EMBL" id="GEK28781.1"/>
    </source>
</evidence>
<comment type="function">
    <text evidence="2 9 11">Excises uracil residues from the DNA which can arise as a result of misincorporation of dUMP residues by DNA polymerase or due to deamination of cytosine.</text>
</comment>
<evidence type="ECO:0000256" key="7">
    <source>
        <dbReference type="ARBA" id="ARBA00022801"/>
    </source>
</evidence>
<comment type="similarity">
    <text evidence="3 9 11">Belongs to the uracil-DNA glycosylase (UDG) superfamily. UNG family.</text>
</comment>
<dbReference type="Gene3D" id="3.40.470.10">
    <property type="entry name" value="Uracil-DNA glycosylase-like domain"/>
    <property type="match status" value="1"/>
</dbReference>
<dbReference type="Proteomes" id="UP000321429">
    <property type="component" value="Unassembled WGS sequence"/>
</dbReference>
<evidence type="ECO:0000256" key="10">
    <source>
        <dbReference type="PROSITE-ProRule" id="PRU10072"/>
    </source>
</evidence>
<evidence type="ECO:0000256" key="9">
    <source>
        <dbReference type="HAMAP-Rule" id="MF_00148"/>
    </source>
</evidence>
<dbReference type="EMBL" id="BJUD01000018">
    <property type="protein sequence ID" value="GEK28781.1"/>
    <property type="molecule type" value="Genomic_DNA"/>
</dbReference>
<evidence type="ECO:0000256" key="3">
    <source>
        <dbReference type="ARBA" id="ARBA00008184"/>
    </source>
</evidence>
<dbReference type="InterPro" id="IPR002043">
    <property type="entry name" value="UDG_fam1"/>
</dbReference>
<dbReference type="NCBIfam" id="NF003589">
    <property type="entry name" value="PRK05254.1-2"/>
    <property type="match status" value="1"/>
</dbReference>
<evidence type="ECO:0000256" key="5">
    <source>
        <dbReference type="ARBA" id="ARBA00018429"/>
    </source>
</evidence>
<reference evidence="13 14" key="1">
    <citation type="submission" date="2019-07" db="EMBL/GenBank/DDBJ databases">
        <title>Whole genome shotgun sequence of Lactobacillus siliginis NBRC 101315.</title>
        <authorList>
            <person name="Hosoyama A."/>
            <person name="Uohara A."/>
            <person name="Ohji S."/>
            <person name="Ichikawa N."/>
        </authorList>
    </citation>
    <scope>NUCLEOTIDE SEQUENCE [LARGE SCALE GENOMIC DNA]</scope>
    <source>
        <strain evidence="13 14">NBRC 101315</strain>
    </source>
</reference>
<dbReference type="HAMAP" id="MF_00148">
    <property type="entry name" value="UDG"/>
    <property type="match status" value="1"/>
</dbReference>
<evidence type="ECO:0000256" key="6">
    <source>
        <dbReference type="ARBA" id="ARBA00022763"/>
    </source>
</evidence>
<dbReference type="GO" id="GO:0005737">
    <property type="term" value="C:cytoplasm"/>
    <property type="evidence" value="ECO:0007669"/>
    <property type="project" value="UniProtKB-SubCell"/>
</dbReference>
<gene>
    <name evidence="9 13" type="primary">ung</name>
    <name evidence="13" type="ORF">LSI01_10920</name>
</gene>
<feature type="domain" description="Uracil-DNA glycosylase-like" evidence="12">
    <location>
        <begin position="74"/>
        <end position="234"/>
    </location>
</feature>
<dbReference type="SMART" id="SM00986">
    <property type="entry name" value="UDG"/>
    <property type="match status" value="1"/>
</dbReference>
<evidence type="ECO:0000256" key="1">
    <source>
        <dbReference type="ARBA" id="ARBA00001400"/>
    </source>
</evidence>
<evidence type="ECO:0000313" key="14">
    <source>
        <dbReference type="Proteomes" id="UP000321429"/>
    </source>
</evidence>
<dbReference type="InterPro" id="IPR005122">
    <property type="entry name" value="Uracil-DNA_glycosylase-like"/>
</dbReference>
<comment type="catalytic activity">
    <reaction evidence="1 9 11">
        <text>Hydrolyzes single-stranded DNA or mismatched double-stranded DNA and polynucleotides, releasing free uracil.</text>
        <dbReference type="EC" id="3.2.2.27"/>
    </reaction>
</comment>
<comment type="subcellular location">
    <subcellularLocation>
        <location evidence="9">Cytoplasm</location>
    </subcellularLocation>
</comment>
<evidence type="ECO:0000256" key="8">
    <source>
        <dbReference type="ARBA" id="ARBA00023204"/>
    </source>
</evidence>
<keyword evidence="6 9" id="KW-0227">DNA damage</keyword>
<name>A0A510VRX5_9LACO</name>
<dbReference type="PROSITE" id="PS00130">
    <property type="entry name" value="U_DNA_GLYCOSYLASE"/>
    <property type="match status" value="1"/>
</dbReference>
<dbReference type="SUPFAM" id="SSF52141">
    <property type="entry name" value="Uracil-DNA glycosylase-like"/>
    <property type="match status" value="1"/>
</dbReference>
<accession>A0A510VRX5</accession>
<keyword evidence="7 9" id="KW-0378">Hydrolase</keyword>
<dbReference type="GO" id="GO:0097510">
    <property type="term" value="P:base-excision repair, AP site formation via deaminated base removal"/>
    <property type="evidence" value="ECO:0007669"/>
    <property type="project" value="TreeGrafter"/>
</dbReference>
<dbReference type="NCBIfam" id="NF003591">
    <property type="entry name" value="PRK05254.1-4"/>
    <property type="match status" value="1"/>
</dbReference>